<feature type="transmembrane region" description="Helical" evidence="5">
    <location>
        <begin position="315"/>
        <end position="335"/>
    </location>
</feature>
<evidence type="ECO:0000256" key="5">
    <source>
        <dbReference type="SAM" id="Phobius"/>
    </source>
</evidence>
<feature type="transmembrane region" description="Helical" evidence="5">
    <location>
        <begin position="401"/>
        <end position="422"/>
    </location>
</feature>
<dbReference type="Gene3D" id="1.20.1250.20">
    <property type="entry name" value="MFS general substrate transporter like domains"/>
    <property type="match status" value="2"/>
</dbReference>
<dbReference type="CDD" id="cd17319">
    <property type="entry name" value="MFS_ExuT_GudP_like"/>
    <property type="match status" value="1"/>
</dbReference>
<dbReference type="GO" id="GO:0016020">
    <property type="term" value="C:membrane"/>
    <property type="evidence" value="ECO:0007669"/>
    <property type="project" value="UniProtKB-SubCell"/>
</dbReference>
<keyword evidence="4 5" id="KW-0472">Membrane</keyword>
<evidence type="ECO:0000259" key="6">
    <source>
        <dbReference type="PROSITE" id="PS50850"/>
    </source>
</evidence>
<feature type="transmembrane region" description="Helical" evidence="5">
    <location>
        <begin position="375"/>
        <end position="395"/>
    </location>
</feature>
<feature type="domain" description="Major facilitator superfamily (MFS) profile" evidence="6">
    <location>
        <begin position="22"/>
        <end position="427"/>
    </location>
</feature>
<gene>
    <name evidence="7" type="ORF">C0Z19_12180</name>
</gene>
<feature type="transmembrane region" description="Helical" evidence="5">
    <location>
        <begin position="47"/>
        <end position="71"/>
    </location>
</feature>
<feature type="transmembrane region" description="Helical" evidence="5">
    <location>
        <begin position="241"/>
        <end position="262"/>
    </location>
</feature>
<organism evidence="7 8">
    <name type="scientific">Trinickia soli</name>
    <dbReference type="NCBI Taxonomy" id="380675"/>
    <lineage>
        <taxon>Bacteria</taxon>
        <taxon>Pseudomonadati</taxon>
        <taxon>Pseudomonadota</taxon>
        <taxon>Betaproteobacteria</taxon>
        <taxon>Burkholderiales</taxon>
        <taxon>Burkholderiaceae</taxon>
        <taxon>Trinickia</taxon>
    </lineage>
</organism>
<feature type="transmembrane region" description="Helical" evidence="5">
    <location>
        <begin position="108"/>
        <end position="128"/>
    </location>
</feature>
<comment type="subcellular location">
    <subcellularLocation>
        <location evidence="1">Membrane</location>
        <topology evidence="1">Multi-pass membrane protein</topology>
    </subcellularLocation>
</comment>
<protein>
    <submittedName>
        <fullName evidence="7">MFS transporter</fullName>
    </submittedName>
</protein>
<evidence type="ECO:0000256" key="3">
    <source>
        <dbReference type="ARBA" id="ARBA00022989"/>
    </source>
</evidence>
<reference evidence="7 8" key="1">
    <citation type="submission" date="2018-01" db="EMBL/GenBank/DDBJ databases">
        <title>Whole genome analyses suggest that Burkholderia sensu lato contains two further novel genera in the rhizoxinica-symbiotica group Mycetohabitans gen. nov., and Trinickia gen. nov.: implications for the evolution of diazotrophy and nodulation in the Burkholderiaceae.</title>
        <authorList>
            <person name="Estrada-de los Santos P."/>
            <person name="Palmer M."/>
            <person name="Chavez-Ramirez B."/>
            <person name="Beukes C."/>
            <person name="Steenkamp E.T."/>
            <person name="Hirsch A.M."/>
            <person name="Manyaka P."/>
            <person name="Maluk M."/>
            <person name="Lafos M."/>
            <person name="Crook M."/>
            <person name="Gross E."/>
            <person name="Simon M.F."/>
            <person name="Bueno dos Reis Junior F."/>
            <person name="Poole P.S."/>
            <person name="Venter S.N."/>
            <person name="James E.K."/>
        </authorList>
    </citation>
    <scope>NUCLEOTIDE SEQUENCE [LARGE SCALE GENOMIC DNA]</scope>
    <source>
        <strain evidence="7 8">GP25-8</strain>
    </source>
</reference>
<keyword evidence="8" id="KW-1185">Reference proteome</keyword>
<feature type="transmembrane region" description="Helical" evidence="5">
    <location>
        <begin position="282"/>
        <end position="303"/>
    </location>
</feature>
<dbReference type="InterPro" id="IPR011701">
    <property type="entry name" value="MFS"/>
</dbReference>
<feature type="transmembrane region" description="Helical" evidence="5">
    <location>
        <begin position="18"/>
        <end position="35"/>
    </location>
</feature>
<dbReference type="PROSITE" id="PS50850">
    <property type="entry name" value="MFS"/>
    <property type="match status" value="1"/>
</dbReference>
<dbReference type="InterPro" id="IPR050382">
    <property type="entry name" value="MFS_Na/Anion_cotransporter"/>
</dbReference>
<dbReference type="Proteomes" id="UP000235347">
    <property type="component" value="Unassembled WGS sequence"/>
</dbReference>
<evidence type="ECO:0000313" key="7">
    <source>
        <dbReference type="EMBL" id="PMS25055.1"/>
    </source>
</evidence>
<dbReference type="SUPFAM" id="SSF103473">
    <property type="entry name" value="MFS general substrate transporter"/>
    <property type="match status" value="1"/>
</dbReference>
<dbReference type="PANTHER" id="PTHR11662:SF399">
    <property type="entry name" value="FI19708P1-RELATED"/>
    <property type="match status" value="1"/>
</dbReference>
<dbReference type="GO" id="GO:0022857">
    <property type="term" value="F:transmembrane transporter activity"/>
    <property type="evidence" value="ECO:0007669"/>
    <property type="project" value="InterPro"/>
</dbReference>
<evidence type="ECO:0000313" key="8">
    <source>
        <dbReference type="Proteomes" id="UP000235347"/>
    </source>
</evidence>
<proteinExistence type="predicted"/>
<dbReference type="InterPro" id="IPR036259">
    <property type="entry name" value="MFS_trans_sf"/>
</dbReference>
<feature type="transmembrane region" description="Helical" evidence="5">
    <location>
        <begin position="149"/>
        <end position="170"/>
    </location>
</feature>
<evidence type="ECO:0000256" key="2">
    <source>
        <dbReference type="ARBA" id="ARBA00022692"/>
    </source>
</evidence>
<feature type="transmembrane region" description="Helical" evidence="5">
    <location>
        <begin position="83"/>
        <end position="102"/>
    </location>
</feature>
<evidence type="ECO:0000256" key="1">
    <source>
        <dbReference type="ARBA" id="ARBA00004141"/>
    </source>
</evidence>
<dbReference type="InterPro" id="IPR020846">
    <property type="entry name" value="MFS_dom"/>
</dbReference>
<keyword evidence="3 5" id="KW-1133">Transmembrane helix</keyword>
<name>A0A2N7W6M6_9BURK</name>
<accession>A0A2N7W6M6</accession>
<comment type="caution">
    <text evidence="7">The sequence shown here is derived from an EMBL/GenBank/DDBJ whole genome shotgun (WGS) entry which is preliminary data.</text>
</comment>
<dbReference type="PANTHER" id="PTHR11662">
    <property type="entry name" value="SOLUTE CARRIER FAMILY 17"/>
    <property type="match status" value="1"/>
</dbReference>
<dbReference type="AlphaFoldDB" id="A0A2N7W6M6"/>
<evidence type="ECO:0000256" key="4">
    <source>
        <dbReference type="ARBA" id="ARBA00023136"/>
    </source>
</evidence>
<feature type="transmembrane region" description="Helical" evidence="5">
    <location>
        <begin position="341"/>
        <end position="363"/>
    </location>
</feature>
<dbReference type="RefSeq" id="WP_102610057.1">
    <property type="nucleotide sequence ID" value="NZ_CADIKD010000002.1"/>
</dbReference>
<dbReference type="EMBL" id="PNYB01000008">
    <property type="protein sequence ID" value="PMS25055.1"/>
    <property type="molecule type" value="Genomic_DNA"/>
</dbReference>
<dbReference type="Pfam" id="PF07690">
    <property type="entry name" value="MFS_1"/>
    <property type="match status" value="1"/>
</dbReference>
<feature type="transmembrane region" description="Helical" evidence="5">
    <location>
        <begin position="176"/>
        <end position="195"/>
    </location>
</feature>
<sequence>MIEANVAQRARAKGRIPFRWIGGLLILLLCLTAYLDRIAVSVTASPLMGSLAITPVQLGMVTTLFSVGYFVFQMPAAALLQRFGSRTVLAVSLALWSVFTAATGLVGGLAGLAVVRGLFGIAESPVFTGGNQFFGNWFKKAERGRANSLMNAGAFAANIFGPPLVVAIVSSFGWRSVYFVFSAIGLALAGTWYIVARTRPAEHPWISREELDEITDDIARHSNPAAHVKTSWRVLMRQRSFWALAFGYFATLWCVQFFIYWLPYYLQVTRNVSFRALGIYASMPWISIVVSVLVAGLVSDFLLARGFSRYIARNLLCAFGLAVAALALVASTSASTIVANVLWISLALGMTGVAQTLSWTIVCDIGGRITSIVGGWMNMWGFVAASIVPTVAPIIGKLYGWNAVILLNAFITLLGVGAYLLIATHRDL</sequence>
<keyword evidence="2 5" id="KW-0812">Transmembrane</keyword>